<accession>W9RRZ7</accession>
<protein>
    <recommendedName>
        <fullName evidence="3">Inosine/uridine-preferring nucleoside hydrolase domain-containing protein</fullName>
    </recommendedName>
</protein>
<reference evidence="5" key="1">
    <citation type="submission" date="2013-01" db="EMBL/GenBank/DDBJ databases">
        <title>Draft Genome Sequence of a Mulberry Tree, Morus notabilis C.K. Schneid.</title>
        <authorList>
            <person name="He N."/>
            <person name="Zhao S."/>
        </authorList>
    </citation>
    <scope>NUCLEOTIDE SEQUENCE</scope>
</reference>
<dbReference type="Pfam" id="PF01156">
    <property type="entry name" value="IU_nuc_hydro"/>
    <property type="match status" value="2"/>
</dbReference>
<dbReference type="Proteomes" id="UP000030645">
    <property type="component" value="Unassembled WGS sequence"/>
</dbReference>
<evidence type="ECO:0000313" key="5">
    <source>
        <dbReference type="Proteomes" id="UP000030645"/>
    </source>
</evidence>
<dbReference type="EMBL" id="KE345108">
    <property type="protein sequence ID" value="EXB93889.1"/>
    <property type="molecule type" value="Genomic_DNA"/>
</dbReference>
<feature type="domain" description="Inosine/uridine-preferring nucleoside hydrolase" evidence="3">
    <location>
        <begin position="31"/>
        <end position="349"/>
    </location>
</feature>
<feature type="signal peptide" evidence="2">
    <location>
        <begin position="1"/>
        <end position="26"/>
    </location>
</feature>
<dbReference type="eggNOG" id="KOG2938">
    <property type="taxonomic scope" value="Eukaryota"/>
</dbReference>
<dbReference type="KEGG" id="mnt:21385676"/>
<comment type="similarity">
    <text evidence="1">Belongs to the IUNH family.</text>
</comment>
<dbReference type="InterPro" id="IPR036452">
    <property type="entry name" value="Ribo_hydro-like"/>
</dbReference>
<dbReference type="AlphaFoldDB" id="W9RRZ7"/>
<proteinExistence type="inferred from homology"/>
<evidence type="ECO:0000259" key="3">
    <source>
        <dbReference type="Pfam" id="PF01156"/>
    </source>
</evidence>
<evidence type="ECO:0000313" key="4">
    <source>
        <dbReference type="EMBL" id="EXB93889.1"/>
    </source>
</evidence>
<dbReference type="Gene3D" id="3.90.245.10">
    <property type="entry name" value="Ribonucleoside hydrolase-like"/>
    <property type="match status" value="2"/>
</dbReference>
<keyword evidence="2" id="KW-0732">Signal</keyword>
<dbReference type="PANTHER" id="PTHR46692:SF2">
    <property type="entry name" value="INOSINE_URIDINE-PREFERRING NUCLEOSIDE HYDROLASE DOMAIN-CONTAINING PROTEIN"/>
    <property type="match status" value="1"/>
</dbReference>
<evidence type="ECO:0000256" key="1">
    <source>
        <dbReference type="ARBA" id="ARBA00009176"/>
    </source>
</evidence>
<dbReference type="STRING" id="981085.W9RRZ7"/>
<evidence type="ECO:0000256" key="2">
    <source>
        <dbReference type="SAM" id="SignalP"/>
    </source>
</evidence>
<feature type="domain" description="Inosine/uridine-preferring nucleoside hydrolase" evidence="3">
    <location>
        <begin position="481"/>
        <end position="829"/>
    </location>
</feature>
<dbReference type="PANTHER" id="PTHR46692">
    <property type="entry name" value="INOSINE-URIDINE PREFERRING NUCLEOSIDE HYDROLASE FAMILY PROTEIN"/>
    <property type="match status" value="1"/>
</dbReference>
<name>W9RRZ7_9ROSA</name>
<dbReference type="SUPFAM" id="SSF53590">
    <property type="entry name" value="Nucleoside hydrolase"/>
    <property type="match status" value="2"/>
</dbReference>
<organism evidence="4 5">
    <name type="scientific">Morus notabilis</name>
    <dbReference type="NCBI Taxonomy" id="981085"/>
    <lineage>
        <taxon>Eukaryota</taxon>
        <taxon>Viridiplantae</taxon>
        <taxon>Streptophyta</taxon>
        <taxon>Embryophyta</taxon>
        <taxon>Tracheophyta</taxon>
        <taxon>Spermatophyta</taxon>
        <taxon>Magnoliopsida</taxon>
        <taxon>eudicotyledons</taxon>
        <taxon>Gunneridae</taxon>
        <taxon>Pentapetalae</taxon>
        <taxon>rosids</taxon>
        <taxon>fabids</taxon>
        <taxon>Rosales</taxon>
        <taxon>Moraceae</taxon>
        <taxon>Moreae</taxon>
        <taxon>Morus</taxon>
    </lineage>
</organism>
<sequence>MRLRWMQIMKGIFLIIFVMMINGLDAQRRRILVDTDADVDDIFALFYLLKQNKSEFDLQAITINANGWSDGGHAVNHVYDILFMMDRDDIPVGVGGEGGIFPNATILSNVGGFLPIIDQGTSTAGECRYRQAIPVGRGGRLDINTNYGLRTAFLPRGNRRYKPLRQPTAQQVMIDAISAGPITVFLMGAHTNLAVFLMTNPHLKKNVEHIYAMGGSIGPNMYGEIGNLYPQDSNPYAEFNIFQDPFAAYTVLHSGIPITLIPLDATRTIPVDENFFSAFEQKQDTYEAKYCFQSLKMVRDTWINSEFYKQYCMWDSFMAGVALSQMRNDGENEFAEMEYVNITVVTSNEPYGIMSDGPNPLIDERPITKLSVPDKNGVHSGHVQLGMQDPFCLNKGKKGRCQDGYTKKVTGEEAVQVHIATKARQNRDKSSSLSKEFYKNFLDVMNRPAQSGRFNITTQFPYYEETFYKPDFVRQIKGKAVIFDMDMSVGDFLALFYLLKLPVQLIDVKGILISGNGWASAATVDVVYDVLHMMGRDDMPVGLGDVFAMGQTHSAFPAIGDCTYIKYVPHGSGGFLDSDTLYGLARHLPRSPRRYTAENSVKFGAPRDTDHPELRQSSALDVWKMIAKSLVPGDKISILTNGPLTNLAQIILSDHKTNSIIQDIYIVGGQISRGKEKGNLFTVPSNEYAEFNMFLDPLAAKTVLDSKLNITLIPLRMQKRVGSFHKILHKLKKTNRTSEAVFARRLLLRLRQLQQKDHRYLHMDMFLGEILGAVIFAAENHPQLNQKFKFKSLKLLAEGDTSKLGQIIIDEHQGKKVKVLESINPEAYYDHFGNQLGDHRQSAVIGSYDEQKRIWSYTPPKRTENIIYDANLLIPCQICHVGVQELLFEISGIGIYEE</sequence>
<gene>
    <name evidence="4" type="ORF">L484_002096</name>
</gene>
<dbReference type="InterPro" id="IPR001910">
    <property type="entry name" value="Inosine/uridine_hydrolase_dom"/>
</dbReference>
<keyword evidence="5" id="KW-1185">Reference proteome</keyword>
<dbReference type="GO" id="GO:0016799">
    <property type="term" value="F:hydrolase activity, hydrolyzing N-glycosyl compounds"/>
    <property type="evidence" value="ECO:0007669"/>
    <property type="project" value="InterPro"/>
</dbReference>
<dbReference type="OrthoDB" id="5783963at2759"/>
<feature type="chain" id="PRO_5004928842" description="Inosine/uridine-preferring nucleoside hydrolase domain-containing protein" evidence="2">
    <location>
        <begin position="27"/>
        <end position="898"/>
    </location>
</feature>